<feature type="compositionally biased region" description="Polar residues" evidence="1">
    <location>
        <begin position="234"/>
        <end position="256"/>
    </location>
</feature>
<dbReference type="EMBL" id="JABSNW010000008">
    <property type="protein sequence ID" value="KAL2885486.1"/>
    <property type="molecule type" value="Genomic_DNA"/>
</dbReference>
<organism evidence="2 3">
    <name type="scientific">Ceratocystis lukuohia</name>
    <dbReference type="NCBI Taxonomy" id="2019550"/>
    <lineage>
        <taxon>Eukaryota</taxon>
        <taxon>Fungi</taxon>
        <taxon>Dikarya</taxon>
        <taxon>Ascomycota</taxon>
        <taxon>Pezizomycotina</taxon>
        <taxon>Sordariomycetes</taxon>
        <taxon>Hypocreomycetidae</taxon>
        <taxon>Microascales</taxon>
        <taxon>Ceratocystidaceae</taxon>
        <taxon>Ceratocystis</taxon>
    </lineage>
</organism>
<feature type="compositionally biased region" description="Basic and acidic residues" evidence="1">
    <location>
        <begin position="341"/>
        <end position="352"/>
    </location>
</feature>
<dbReference type="GeneID" id="98121172"/>
<evidence type="ECO:0000313" key="2">
    <source>
        <dbReference type="EMBL" id="KAL2885486.1"/>
    </source>
</evidence>
<feature type="region of interest" description="Disordered" evidence="1">
    <location>
        <begin position="169"/>
        <end position="206"/>
    </location>
</feature>
<protein>
    <submittedName>
        <fullName evidence="2">Uncharacterized protein</fullName>
    </submittedName>
</protein>
<evidence type="ECO:0000313" key="3">
    <source>
        <dbReference type="Proteomes" id="UP001610728"/>
    </source>
</evidence>
<feature type="region of interest" description="Disordered" evidence="1">
    <location>
        <begin position="223"/>
        <end position="358"/>
    </location>
</feature>
<dbReference type="RefSeq" id="XP_070856666.1">
    <property type="nucleotide sequence ID" value="XM_071001559.1"/>
</dbReference>
<feature type="compositionally biased region" description="Low complexity" evidence="1">
    <location>
        <begin position="137"/>
        <end position="153"/>
    </location>
</feature>
<name>A0ABR4MB37_9PEZI</name>
<feature type="compositionally biased region" description="Basic and acidic residues" evidence="1">
    <location>
        <begin position="179"/>
        <end position="194"/>
    </location>
</feature>
<feature type="region of interest" description="Disordered" evidence="1">
    <location>
        <begin position="102"/>
        <end position="153"/>
    </location>
</feature>
<evidence type="ECO:0000256" key="1">
    <source>
        <dbReference type="SAM" id="MobiDB-lite"/>
    </source>
</evidence>
<gene>
    <name evidence="2" type="ORF">HOO65_080436</name>
</gene>
<dbReference type="Proteomes" id="UP001610728">
    <property type="component" value="Unassembled WGS sequence"/>
</dbReference>
<keyword evidence="3" id="KW-1185">Reference proteome</keyword>
<sequence>MSSNDCITSAIPINNNPSQSAMDRRGSVGNAVFSNLFRSNSLSTHTTSIPETHRRRLSSVSVGLHQSGIVPPSTTPANFTLGPGHLRRTSTISLLDENAIEDDEMPSPLSGRSPPLSSISSRRASFARPRTVTGTASPLLSLSPTSISPNSSSLALHDPTLTLDQITNTKSVSSAGLASEEHRQSEPRRRRDSENSMQTNSYLAGAVRRLSLSGPAAAKAAREAAVSAPPRKNSLPSTQSAVLPSSNPSFASRLTDQQQQQQQHFTWADQLRSRAEGRSSTFVSGSPPRVSSFGPSSAMATSPSQQTHFHRRESSVSADAMSPFQNPGSATAPAPRPKPRQKPDAFQERILKGDFYMD</sequence>
<comment type="caution">
    <text evidence="2">The sequence shown here is derived from an EMBL/GenBank/DDBJ whole genome shotgun (WGS) entry which is preliminary data.</text>
</comment>
<feature type="compositionally biased region" description="Low complexity" evidence="1">
    <location>
        <begin position="106"/>
        <end position="130"/>
    </location>
</feature>
<feature type="compositionally biased region" description="Polar residues" evidence="1">
    <location>
        <begin position="293"/>
        <end position="307"/>
    </location>
</feature>
<proteinExistence type="predicted"/>
<reference evidence="2 3" key="1">
    <citation type="submission" date="2020-05" db="EMBL/GenBank/DDBJ databases">
        <title>Ceratocystis lukuohia genome.</title>
        <authorList>
            <person name="Harrington T.C."/>
            <person name="Kim K."/>
            <person name="Mayers C.G."/>
        </authorList>
    </citation>
    <scope>NUCLEOTIDE SEQUENCE [LARGE SCALE GENOMIC DNA]</scope>
    <source>
        <strain evidence="2 3">C4212</strain>
    </source>
</reference>
<accession>A0ABR4MB37</accession>